<accession>A0A1H5X4X6</accession>
<dbReference type="EMBL" id="FNUX01000024">
    <property type="protein sequence ID" value="SEG06781.1"/>
    <property type="molecule type" value="Genomic_DNA"/>
</dbReference>
<dbReference type="AlphaFoldDB" id="A0A1H5X4X6"/>
<reference evidence="1 2" key="1">
    <citation type="submission" date="2016-10" db="EMBL/GenBank/DDBJ databases">
        <authorList>
            <person name="de Groot N.N."/>
        </authorList>
    </citation>
    <scope>NUCLEOTIDE SEQUENCE [LARGE SCALE GENOMIC DNA]</scope>
    <source>
        <strain evidence="1 2">Nm13</strain>
    </source>
</reference>
<proteinExistence type="predicted"/>
<name>A0A1H5X4X6_9PROT</name>
<dbReference type="Proteomes" id="UP000236753">
    <property type="component" value="Unassembled WGS sequence"/>
</dbReference>
<organism evidence="1 2">
    <name type="scientific">Nitrosomonas ureae</name>
    <dbReference type="NCBI Taxonomy" id="44577"/>
    <lineage>
        <taxon>Bacteria</taxon>
        <taxon>Pseudomonadati</taxon>
        <taxon>Pseudomonadota</taxon>
        <taxon>Betaproteobacteria</taxon>
        <taxon>Nitrosomonadales</taxon>
        <taxon>Nitrosomonadaceae</taxon>
        <taxon>Nitrosomonas</taxon>
    </lineage>
</organism>
<gene>
    <name evidence="1" type="ORF">SAMN05216334_12416</name>
</gene>
<evidence type="ECO:0000313" key="2">
    <source>
        <dbReference type="Proteomes" id="UP000236753"/>
    </source>
</evidence>
<dbReference type="OrthoDB" id="8549402at2"/>
<sequence length="64" mass="6991">MKTIQTIIIAMNATLLLTLAGCQEPKGYLELKEPKPELKGDAIRWTVDGPVDASGNPIELQEVK</sequence>
<protein>
    <submittedName>
        <fullName evidence="1">Uncharacterized protein</fullName>
    </submittedName>
</protein>
<dbReference type="PROSITE" id="PS51257">
    <property type="entry name" value="PROKAR_LIPOPROTEIN"/>
    <property type="match status" value="1"/>
</dbReference>
<evidence type="ECO:0000313" key="1">
    <source>
        <dbReference type="EMBL" id="SEG06781.1"/>
    </source>
</evidence>
<dbReference type="RefSeq" id="WP_103967204.1">
    <property type="nucleotide sequence ID" value="NZ_FNUX01000024.1"/>
</dbReference>